<accession>A0A4Y9ZYR4</accession>
<dbReference type="InterPro" id="IPR036291">
    <property type="entry name" value="NAD(P)-bd_dom_sf"/>
</dbReference>
<evidence type="ECO:0000313" key="2">
    <source>
        <dbReference type="Proteomes" id="UP000298061"/>
    </source>
</evidence>
<dbReference type="STRING" id="135208.A0A4Y9ZYR4"/>
<reference evidence="1 2" key="1">
    <citation type="submission" date="2019-02" db="EMBL/GenBank/DDBJ databases">
        <title>Genome sequencing of the rare red list fungi Hericium alpestre (H. flagellum).</title>
        <authorList>
            <person name="Buettner E."/>
            <person name="Kellner H."/>
        </authorList>
    </citation>
    <scope>NUCLEOTIDE SEQUENCE [LARGE SCALE GENOMIC DNA]</scope>
    <source>
        <strain evidence="1 2">DSM 108284</strain>
    </source>
</reference>
<dbReference type="SUPFAM" id="SSF51735">
    <property type="entry name" value="NAD(P)-binding Rossmann-fold domains"/>
    <property type="match status" value="1"/>
</dbReference>
<organism evidence="1 2">
    <name type="scientific">Hericium alpestre</name>
    <dbReference type="NCBI Taxonomy" id="135208"/>
    <lineage>
        <taxon>Eukaryota</taxon>
        <taxon>Fungi</taxon>
        <taxon>Dikarya</taxon>
        <taxon>Basidiomycota</taxon>
        <taxon>Agaricomycotina</taxon>
        <taxon>Agaricomycetes</taxon>
        <taxon>Russulales</taxon>
        <taxon>Hericiaceae</taxon>
        <taxon>Hericium</taxon>
    </lineage>
</organism>
<dbReference type="GO" id="GO:0016651">
    <property type="term" value="F:oxidoreductase activity, acting on NAD(P)H"/>
    <property type="evidence" value="ECO:0007669"/>
    <property type="project" value="InterPro"/>
</dbReference>
<comment type="caution">
    <text evidence="1">The sequence shown here is derived from an EMBL/GenBank/DDBJ whole genome shotgun (WGS) entry which is preliminary data.</text>
</comment>
<dbReference type="PANTHER" id="PTHR45348:SF2">
    <property type="entry name" value="ZINC-TYPE ALCOHOL DEHYDROGENASE-LIKE PROTEIN C2E1P3.01"/>
    <property type="match status" value="1"/>
</dbReference>
<evidence type="ECO:0000313" key="1">
    <source>
        <dbReference type="EMBL" id="TFY79091.1"/>
    </source>
</evidence>
<proteinExistence type="predicted"/>
<gene>
    <name evidence="1" type="ORF">EWM64_g4919</name>
</gene>
<dbReference type="OrthoDB" id="3233595at2759"/>
<protein>
    <recommendedName>
        <fullName evidence="3">Alcohol dehydrogenase-like C-terminal domain-containing protein</fullName>
    </recommendedName>
</protein>
<dbReference type="EMBL" id="SFCI01000561">
    <property type="protein sequence ID" value="TFY79091.1"/>
    <property type="molecule type" value="Genomic_DNA"/>
</dbReference>
<dbReference type="AlphaFoldDB" id="A0A4Y9ZYR4"/>
<name>A0A4Y9ZYR4_9AGAM</name>
<evidence type="ECO:0008006" key="3">
    <source>
        <dbReference type="Google" id="ProtNLM"/>
    </source>
</evidence>
<dbReference type="PANTHER" id="PTHR45348">
    <property type="entry name" value="HYPOTHETICAL OXIDOREDUCTASE (EUROFUNG)"/>
    <property type="match status" value="1"/>
</dbReference>
<keyword evidence="2" id="KW-1185">Reference proteome</keyword>
<dbReference type="Gene3D" id="3.40.50.720">
    <property type="entry name" value="NAD(P)-binding Rossmann-like Domain"/>
    <property type="match status" value="1"/>
</dbReference>
<dbReference type="Gene3D" id="3.90.180.10">
    <property type="entry name" value="Medium-chain alcohol dehydrogenases, catalytic domain"/>
    <property type="match status" value="2"/>
</dbReference>
<dbReference type="InterPro" id="IPR047122">
    <property type="entry name" value="Trans-enoyl_RdTase-like"/>
</dbReference>
<sequence>MVSIAFASGTSFGVLGCDYAGVVKEIGVDVPARLRSIGERVGGFVHASECVLVPRNDLELTIPVPSSSALPKCLRSVKSLGADEVFDYNDPDVGKKIKEATGGTLKHAIDRIVEAAKGTPDIISAALSDEGGHIAIILRYGSLRPGVTTQMTLAYKLLGRSFEFPGQRMPTEETTKRGKDFAKLITDILATGKVKPNPLLVMPKGLASVSDGLSQGQKITHRIFDAL</sequence>
<dbReference type="Proteomes" id="UP000298061">
    <property type="component" value="Unassembled WGS sequence"/>
</dbReference>